<keyword evidence="2" id="KW-0032">Aminotransferase</keyword>
<evidence type="ECO:0000313" key="5">
    <source>
        <dbReference type="Proteomes" id="UP001648503"/>
    </source>
</evidence>
<dbReference type="CDD" id="cd03109">
    <property type="entry name" value="DTBS"/>
    <property type="match status" value="1"/>
</dbReference>
<dbReference type="InterPro" id="IPR015424">
    <property type="entry name" value="PyrdxlP-dep_Trfase"/>
</dbReference>
<evidence type="ECO:0000313" key="4">
    <source>
        <dbReference type="EMBL" id="KAH6592440.1"/>
    </source>
</evidence>
<reference evidence="4 5" key="1">
    <citation type="submission" date="2021-02" db="EMBL/GenBank/DDBJ databases">
        <title>Variation within the Batrachochytrium salamandrivorans European outbreak.</title>
        <authorList>
            <person name="Kelly M."/>
            <person name="Pasmans F."/>
            <person name="Shea T.P."/>
            <person name="Munoz J.F."/>
            <person name="Carranza S."/>
            <person name="Cuomo C.A."/>
            <person name="Martel A."/>
        </authorList>
    </citation>
    <scope>NUCLEOTIDE SEQUENCE [LARGE SCALE GENOMIC DNA]</scope>
    <source>
        <strain evidence="4 5">AMFP18/2</strain>
    </source>
</reference>
<dbReference type="PROSITE" id="PS00600">
    <property type="entry name" value="AA_TRANSFER_CLASS_3"/>
    <property type="match status" value="1"/>
</dbReference>
<dbReference type="InterPro" id="IPR005814">
    <property type="entry name" value="Aminotrans_3"/>
</dbReference>
<organism evidence="4 5">
    <name type="scientific">Batrachochytrium salamandrivorans</name>
    <dbReference type="NCBI Taxonomy" id="1357716"/>
    <lineage>
        <taxon>Eukaryota</taxon>
        <taxon>Fungi</taxon>
        <taxon>Fungi incertae sedis</taxon>
        <taxon>Chytridiomycota</taxon>
        <taxon>Chytridiomycota incertae sedis</taxon>
        <taxon>Chytridiomycetes</taxon>
        <taxon>Rhizophydiales</taxon>
        <taxon>Rhizophydiales incertae sedis</taxon>
        <taxon>Batrachochytrium</taxon>
    </lineage>
</organism>
<keyword evidence="5" id="KW-1185">Reference proteome</keyword>
<comment type="caution">
    <text evidence="4">The sequence shown here is derived from an EMBL/GenBank/DDBJ whole genome shotgun (WGS) entry which is preliminary data.</text>
</comment>
<dbReference type="InterPro" id="IPR049704">
    <property type="entry name" value="Aminotrans_3_PPA_site"/>
</dbReference>
<name>A0ABQ8F6B5_9FUNG</name>
<dbReference type="Pfam" id="PF00202">
    <property type="entry name" value="Aminotran_3"/>
    <property type="match status" value="2"/>
</dbReference>
<gene>
    <name evidence="4" type="ORF">BASA50_008056</name>
</gene>
<dbReference type="SUPFAM" id="SSF53383">
    <property type="entry name" value="PLP-dependent transferases"/>
    <property type="match status" value="1"/>
</dbReference>
<sequence>MSYLRSSLPIVSIFSANTNVGKTIASTALCRGVNALLKVQQQQQLQQLQKTTGNSNMGDASVFYLKPIQTGYPVDSDARHVRMFCPSAIAETLVTYTEPASPHLTAIQEKRWITDDELRQRIVSALEKYSGILNGRAGFSIIETAGGVHSPSMSGSLQSDVYRTFRFPIVLIGDSQLGGISTTLTAYESLRMRGYDIPCVVMLDNPRYKNQDIIQKHLDKETAVFVIPAPPPLPVNMGMPESDLDKTQMAAYYESIDALSSEMAVYVHDSHMARLNRINSMAMTGESKLWWPFTQHGTIKSTLVIDSAFGDDLTVFNPALQQSQQLFDACGSWWTQGVGHGHVRLAKAASYAAGRYGHVIFPESVHEPAMKLAERLLDTSGKGWASRVFYTDDGSTAIEVALKMAFKTTVTAQKLDKPKLDIVGVRGSYHGDTIGAMNASDPNVYNQQVDWYTGRGVWFDPPTVVLKNGQYHIRLPESISAHVKKVANASNVNNLETTQIHSRDDVFDICRNGSPLALAYRSYIETVLDQGERQGRVFGALLIEPILMGAGGMLWVDPLFQRELVLTVRQRSPQAPMPVIFDEIFVGMYRLGFASPGCSLLHVYPDIACYAKCLTGIVPLAATLARESVFGAFRGESKIDALLHGHSFTAHPVGCQVAVESINLLEGLVSKAATIDKRLPDGSVQSKQVVPCVWDGEILTRISALKCVDGVVPIGTVLAIELSASEKGYASHVSSDIVQKLRSDTNINIFTRPLGNVIYFMATHETPAESIQHVLKHLHQQLLKQSQS</sequence>
<proteinExistence type="predicted"/>
<accession>A0ABQ8F6B5</accession>
<dbReference type="PANTHER" id="PTHR42684">
    <property type="entry name" value="ADENOSYLMETHIONINE-8-AMINO-7-OXONONANOATE AMINOTRANSFERASE"/>
    <property type="match status" value="1"/>
</dbReference>
<dbReference type="PANTHER" id="PTHR42684:SF3">
    <property type="entry name" value="ADENOSYLMETHIONINE-8-AMINO-7-OXONONANOATE AMINOTRANSFERASE"/>
    <property type="match status" value="1"/>
</dbReference>
<evidence type="ECO:0000256" key="1">
    <source>
        <dbReference type="ARBA" id="ARBA00004173"/>
    </source>
</evidence>
<evidence type="ECO:0000256" key="2">
    <source>
        <dbReference type="ARBA" id="ARBA00022576"/>
    </source>
</evidence>
<dbReference type="InterPro" id="IPR015421">
    <property type="entry name" value="PyrdxlP-dep_Trfase_major"/>
</dbReference>
<dbReference type="SUPFAM" id="SSF52540">
    <property type="entry name" value="P-loop containing nucleoside triphosphate hydrolases"/>
    <property type="match status" value="1"/>
</dbReference>
<dbReference type="Pfam" id="PF13500">
    <property type="entry name" value="AAA_26"/>
    <property type="match status" value="1"/>
</dbReference>
<dbReference type="Gene3D" id="3.40.640.10">
    <property type="entry name" value="Type I PLP-dependent aspartate aminotransferase-like (Major domain)"/>
    <property type="match status" value="1"/>
</dbReference>
<dbReference type="Proteomes" id="UP001648503">
    <property type="component" value="Unassembled WGS sequence"/>
</dbReference>
<dbReference type="InterPro" id="IPR027417">
    <property type="entry name" value="P-loop_NTPase"/>
</dbReference>
<evidence type="ECO:0000256" key="3">
    <source>
        <dbReference type="ARBA" id="ARBA00022679"/>
    </source>
</evidence>
<evidence type="ECO:0008006" key="6">
    <source>
        <dbReference type="Google" id="ProtNLM"/>
    </source>
</evidence>
<comment type="subcellular location">
    <subcellularLocation>
        <location evidence="1">Mitochondrion</location>
    </subcellularLocation>
</comment>
<dbReference type="EMBL" id="JAFCIX010000379">
    <property type="protein sequence ID" value="KAH6592440.1"/>
    <property type="molecule type" value="Genomic_DNA"/>
</dbReference>
<protein>
    <recommendedName>
        <fullName evidence="6">Dethiobiotin synthase</fullName>
    </recommendedName>
</protein>
<dbReference type="Gene3D" id="3.40.50.300">
    <property type="entry name" value="P-loop containing nucleotide triphosphate hydrolases"/>
    <property type="match status" value="1"/>
</dbReference>
<keyword evidence="3" id="KW-0808">Transferase</keyword>